<dbReference type="EMBL" id="CP014924">
    <property type="protein sequence ID" value="ANZ67378.1"/>
    <property type="molecule type" value="Genomic_DNA"/>
</dbReference>
<feature type="domain" description="Prepilin peptidase A24 N-terminal" evidence="2">
    <location>
        <begin position="10"/>
        <end position="87"/>
    </location>
</feature>
<dbReference type="Proteomes" id="UP000093267">
    <property type="component" value="Chromosome"/>
</dbReference>
<dbReference type="AlphaFoldDB" id="A0A1B2IZE7"/>
<keyword evidence="1" id="KW-1133">Transmembrane helix</keyword>
<dbReference type="GO" id="GO:0005886">
    <property type="term" value="C:plasma membrane"/>
    <property type="evidence" value="ECO:0007669"/>
    <property type="project" value="TreeGrafter"/>
</dbReference>
<evidence type="ECO:0000313" key="3">
    <source>
        <dbReference type="EMBL" id="ANZ67378.1"/>
    </source>
</evidence>
<keyword evidence="4" id="KW-1185">Reference proteome</keyword>
<evidence type="ECO:0000259" key="2">
    <source>
        <dbReference type="Pfam" id="PF06750"/>
    </source>
</evidence>
<keyword evidence="1" id="KW-0472">Membrane</keyword>
<name>A0A1B2IZE7_9LACO</name>
<evidence type="ECO:0000256" key="1">
    <source>
        <dbReference type="SAM" id="Phobius"/>
    </source>
</evidence>
<feature type="transmembrane region" description="Helical" evidence="1">
    <location>
        <begin position="171"/>
        <end position="201"/>
    </location>
</feature>
<accession>A0A1B2IZE7</accession>
<feature type="transmembrane region" description="Helical" evidence="1">
    <location>
        <begin position="120"/>
        <end position="150"/>
    </location>
</feature>
<feature type="transmembrane region" description="Helical" evidence="1">
    <location>
        <begin position="95"/>
        <end position="114"/>
    </location>
</feature>
<dbReference type="InterPro" id="IPR050882">
    <property type="entry name" value="Prepilin_peptidase/N-MTase"/>
</dbReference>
<feature type="transmembrane region" description="Helical" evidence="1">
    <location>
        <begin position="6"/>
        <end position="26"/>
    </location>
</feature>
<dbReference type="RefSeq" id="WP_054709160.1">
    <property type="nucleotide sequence ID" value="NZ_CP014912.1"/>
</dbReference>
<evidence type="ECO:0000313" key="4">
    <source>
        <dbReference type="Proteomes" id="UP000093267"/>
    </source>
</evidence>
<dbReference type="Pfam" id="PF06750">
    <property type="entry name" value="A24_N_bact"/>
    <property type="match status" value="1"/>
</dbReference>
<protein>
    <recommendedName>
        <fullName evidence="2">Prepilin peptidase A24 N-terminal domain-containing protein</fullName>
    </recommendedName>
</protein>
<feature type="transmembrane region" description="Helical" evidence="1">
    <location>
        <begin position="207"/>
        <end position="223"/>
    </location>
</feature>
<dbReference type="PANTHER" id="PTHR30487">
    <property type="entry name" value="TYPE 4 PREPILIN-LIKE PROTEINS LEADER PEPTIDE-PROCESSING ENZYME"/>
    <property type="match status" value="1"/>
</dbReference>
<organism evidence="3 4">
    <name type="scientific">Secundilactobacillus paracollinoides</name>
    <dbReference type="NCBI Taxonomy" id="240427"/>
    <lineage>
        <taxon>Bacteria</taxon>
        <taxon>Bacillati</taxon>
        <taxon>Bacillota</taxon>
        <taxon>Bacilli</taxon>
        <taxon>Lactobacillales</taxon>
        <taxon>Lactobacillaceae</taxon>
        <taxon>Secundilactobacillus</taxon>
    </lineage>
</organism>
<reference evidence="3 4" key="1">
    <citation type="submission" date="2016-03" db="EMBL/GenBank/DDBJ databases">
        <title>Pediococcus and Lactobacillus from brewery environment - whole genome sequencing and assembly.</title>
        <authorList>
            <person name="Behr J."/>
            <person name="Geissler A.J."/>
            <person name="Vogel R.F."/>
        </authorList>
    </citation>
    <scope>NUCLEOTIDE SEQUENCE [LARGE SCALE GENOMIC DNA]</scope>
    <source>
        <strain evidence="3 4">TMW 1.1995</strain>
    </source>
</reference>
<sequence length="224" mass="25292">MLNFFVLFTIGSVIGSFCQVVAVRGLRAATLTTTPSHCDYCGQRLRWFELIPICSYLWLLGKCRNCRHNVPLTTLLSEMAGGSLAMFYTQLTPNLPLLLIGFLLLIMSLCDWQALEVPSYLLIIAAGLVVIAVLTTSQLEIWQLIILILWSSYQRWPVFHRWLGAADIDIIVLYSLLAGPIITAQAILISSGLAIICFTFWAQRQLPFVPFLAVSYYWLLWCLL</sequence>
<dbReference type="GO" id="GO:0004190">
    <property type="term" value="F:aspartic-type endopeptidase activity"/>
    <property type="evidence" value="ECO:0007669"/>
    <property type="project" value="TreeGrafter"/>
</dbReference>
<keyword evidence="1" id="KW-0812">Transmembrane</keyword>
<proteinExistence type="predicted"/>
<dbReference type="InterPro" id="IPR010627">
    <property type="entry name" value="Prepilin_pept_A24_N"/>
</dbReference>
<dbReference type="STRING" id="240427.AYR62_08725"/>
<dbReference type="OrthoDB" id="9789291at2"/>
<gene>
    <name evidence="3" type="ORF">AYR63_09655</name>
</gene>
<dbReference type="PANTHER" id="PTHR30487:SF0">
    <property type="entry name" value="PREPILIN LEADER PEPTIDASE_N-METHYLTRANSFERASE-RELATED"/>
    <property type="match status" value="1"/>
</dbReference>
<dbReference type="GO" id="GO:0006465">
    <property type="term" value="P:signal peptide processing"/>
    <property type="evidence" value="ECO:0007669"/>
    <property type="project" value="TreeGrafter"/>
</dbReference>